<keyword evidence="1" id="KW-1133">Transmembrane helix</keyword>
<name>A0A0G1Q950_9BACT</name>
<dbReference type="Proteomes" id="UP000034795">
    <property type="component" value="Unassembled WGS sequence"/>
</dbReference>
<evidence type="ECO:0000256" key="1">
    <source>
        <dbReference type="SAM" id="Phobius"/>
    </source>
</evidence>
<accession>A0A0G1Q950</accession>
<comment type="caution">
    <text evidence="2">The sequence shown here is derived from an EMBL/GenBank/DDBJ whole genome shotgun (WGS) entry which is preliminary data.</text>
</comment>
<feature type="transmembrane region" description="Helical" evidence="1">
    <location>
        <begin position="39"/>
        <end position="57"/>
    </location>
</feature>
<dbReference type="EMBL" id="LCMS01000004">
    <property type="protein sequence ID" value="KKU41352.1"/>
    <property type="molecule type" value="Genomic_DNA"/>
</dbReference>
<sequence>MVQDVVAQHACFQWAIPSVHYLGMKEWQTILRIIFRRRCILYSALLVLMSVILVVYWQGYGGDLASNLLAEAIGICITVFILDVIISFEGERRNYKLSRLAFAQICGQLERLAELVAEQQKSASGTALSPVRWDELFTEEIANTICASLDPDSPCSTIYERPTNWQAHNTMFADRLRGELDAIIDKYLAYIPEDLINNLEHLKKSAIFEMYRVSKSLRASQERRGEKFQYLRGLQYFYMEMFNLCFVIRQQLIKNGVEMPE</sequence>
<evidence type="ECO:0000313" key="3">
    <source>
        <dbReference type="Proteomes" id="UP000034795"/>
    </source>
</evidence>
<feature type="transmembrane region" description="Helical" evidence="1">
    <location>
        <begin position="69"/>
        <end position="88"/>
    </location>
</feature>
<keyword evidence="1" id="KW-0812">Transmembrane</keyword>
<dbReference type="AlphaFoldDB" id="A0A0G1Q950"/>
<reference evidence="2 3" key="1">
    <citation type="journal article" date="2015" name="Nature">
        <title>rRNA introns, odd ribosomes, and small enigmatic genomes across a large radiation of phyla.</title>
        <authorList>
            <person name="Brown C.T."/>
            <person name="Hug L.A."/>
            <person name="Thomas B.C."/>
            <person name="Sharon I."/>
            <person name="Castelle C.J."/>
            <person name="Singh A."/>
            <person name="Wilkins M.J."/>
            <person name="Williams K.H."/>
            <person name="Banfield J.F."/>
        </authorList>
    </citation>
    <scope>NUCLEOTIDE SEQUENCE [LARGE SCALE GENOMIC DNA]</scope>
</reference>
<gene>
    <name evidence="2" type="ORF">UX57_C0004G0056</name>
</gene>
<keyword evidence="1" id="KW-0472">Membrane</keyword>
<organism evidence="2 3">
    <name type="scientific">Candidatus Uhrbacteria bacterium GW2011_GWE2_46_68</name>
    <dbReference type="NCBI Taxonomy" id="1618994"/>
    <lineage>
        <taxon>Bacteria</taxon>
        <taxon>Candidatus Uhriibacteriota</taxon>
    </lineage>
</organism>
<proteinExistence type="predicted"/>
<protein>
    <submittedName>
        <fullName evidence="2">Uncharacterized protein</fullName>
    </submittedName>
</protein>
<evidence type="ECO:0000313" key="2">
    <source>
        <dbReference type="EMBL" id="KKU41352.1"/>
    </source>
</evidence>